<protein>
    <recommendedName>
        <fullName evidence="4">MFS transporter</fullName>
    </recommendedName>
</protein>
<gene>
    <name evidence="2" type="ORF">U1T56_07445</name>
</gene>
<proteinExistence type="predicted"/>
<accession>A0ABU8XRG7</accession>
<organism evidence="2 3">
    <name type="scientific">Benzoatithermus flavus</name>
    <dbReference type="NCBI Taxonomy" id="3108223"/>
    <lineage>
        <taxon>Bacteria</taxon>
        <taxon>Pseudomonadati</taxon>
        <taxon>Pseudomonadota</taxon>
        <taxon>Alphaproteobacteria</taxon>
        <taxon>Geminicoccales</taxon>
        <taxon>Geminicoccaceae</taxon>
        <taxon>Benzoatithermus</taxon>
    </lineage>
</organism>
<dbReference type="PANTHER" id="PTHR23539">
    <property type="entry name" value="MFS TRANSPORTER"/>
    <property type="match status" value="1"/>
</dbReference>
<evidence type="ECO:0000313" key="3">
    <source>
        <dbReference type="Proteomes" id="UP001375743"/>
    </source>
</evidence>
<sequence length="153" mass="16243">MAAAAFSSRSRGRVADADRLERPLDGLNFFLADVRDGLGSHLALWLLAIRHWDEAAIGVVLSLGGIAGILAQIPAGTLVDATRRKRGLLAAAALFVTGGSLLLPLLRGFWPVALIQAACSAAAAVLAQRVMVPMAMLAGRKADFWGRKPFSWR</sequence>
<feature type="transmembrane region" description="Helical" evidence="1">
    <location>
        <begin position="87"/>
        <end position="106"/>
    </location>
</feature>
<dbReference type="Gene3D" id="1.20.1250.20">
    <property type="entry name" value="MFS general substrate transporter like domains"/>
    <property type="match status" value="1"/>
</dbReference>
<feature type="transmembrane region" description="Helical" evidence="1">
    <location>
        <begin position="55"/>
        <end position="75"/>
    </location>
</feature>
<evidence type="ECO:0000313" key="2">
    <source>
        <dbReference type="EMBL" id="MEK0082979.1"/>
    </source>
</evidence>
<reference evidence="2 3" key="1">
    <citation type="submission" date="2024-01" db="EMBL/GenBank/DDBJ databases">
        <title>Multi-omics insights into the function and evolution of sodium benzoate biodegradation pathways in Benzoatithermus flavus gen. nov., sp. nov. from hot spring.</title>
        <authorList>
            <person name="Hu C.-J."/>
            <person name="Li W.-J."/>
        </authorList>
    </citation>
    <scope>NUCLEOTIDE SEQUENCE [LARGE SCALE GENOMIC DNA]</scope>
    <source>
        <strain evidence="2 3">SYSU G07066</strain>
    </source>
</reference>
<keyword evidence="1" id="KW-0812">Transmembrane</keyword>
<name>A0ABU8XRG7_9PROT</name>
<keyword evidence="3" id="KW-1185">Reference proteome</keyword>
<keyword evidence="1" id="KW-1133">Transmembrane helix</keyword>
<dbReference type="Proteomes" id="UP001375743">
    <property type="component" value="Unassembled WGS sequence"/>
</dbReference>
<evidence type="ECO:0008006" key="4">
    <source>
        <dbReference type="Google" id="ProtNLM"/>
    </source>
</evidence>
<evidence type="ECO:0000256" key="1">
    <source>
        <dbReference type="SAM" id="Phobius"/>
    </source>
</evidence>
<dbReference type="SUPFAM" id="SSF103473">
    <property type="entry name" value="MFS general substrate transporter"/>
    <property type="match status" value="1"/>
</dbReference>
<dbReference type="InterPro" id="IPR036259">
    <property type="entry name" value="MFS_trans_sf"/>
</dbReference>
<keyword evidence="1" id="KW-0472">Membrane</keyword>
<comment type="caution">
    <text evidence="2">The sequence shown here is derived from an EMBL/GenBank/DDBJ whole genome shotgun (WGS) entry which is preliminary data.</text>
</comment>
<dbReference type="EMBL" id="JBBLZC010000006">
    <property type="protein sequence ID" value="MEK0082979.1"/>
    <property type="molecule type" value="Genomic_DNA"/>
</dbReference>
<dbReference type="RefSeq" id="WP_418158832.1">
    <property type="nucleotide sequence ID" value="NZ_JBBLZC010000006.1"/>
</dbReference>
<dbReference type="PANTHER" id="PTHR23539:SF1">
    <property type="entry name" value="MAJOR FACILITATOR SUPERFAMILY (MFS) PROFILE DOMAIN-CONTAINING PROTEIN"/>
    <property type="match status" value="1"/>
</dbReference>
<feature type="transmembrane region" description="Helical" evidence="1">
    <location>
        <begin position="112"/>
        <end position="132"/>
    </location>
</feature>